<accession>A0A1B9F6H1</accession>
<dbReference type="AlphaFoldDB" id="A0A1B9F6H1"/>
<evidence type="ECO:0000313" key="2">
    <source>
        <dbReference type="Proteomes" id="UP000093080"/>
    </source>
</evidence>
<gene>
    <name evidence="1" type="ORF">DBT_1181</name>
</gene>
<comment type="caution">
    <text evidence="1">The sequence shown here is derived from an EMBL/GenBank/DDBJ whole genome shotgun (WGS) entry which is preliminary data.</text>
</comment>
<keyword evidence="2" id="KW-1185">Reference proteome</keyword>
<protein>
    <submittedName>
        <fullName evidence="1">Uncharacterized protein</fullName>
    </submittedName>
</protein>
<organism evidence="1 2">
    <name type="scientific">Dissulfuribacter thermophilus</name>
    <dbReference type="NCBI Taxonomy" id="1156395"/>
    <lineage>
        <taxon>Bacteria</taxon>
        <taxon>Pseudomonadati</taxon>
        <taxon>Thermodesulfobacteriota</taxon>
        <taxon>Dissulfuribacteria</taxon>
        <taxon>Dissulfuribacterales</taxon>
        <taxon>Dissulfuribacteraceae</taxon>
        <taxon>Dissulfuribacter</taxon>
    </lineage>
</organism>
<reference evidence="1 2" key="1">
    <citation type="submission" date="2016-06" db="EMBL/GenBank/DDBJ databases">
        <title>Respiratory ammonification of nitrate coupled to the oxidation of elemental sulfur in deep-sea autotrophic thermophilic bacteria.</title>
        <authorList>
            <person name="Slobodkina G.B."/>
            <person name="Mardanov A.V."/>
            <person name="Ravin N.V."/>
            <person name="Frolova A.A."/>
            <person name="Viryasiv M.B."/>
            <person name="Chernyh N.A."/>
            <person name="Bonch-Osmolovskaya E.A."/>
            <person name="Slobodkin A.I."/>
        </authorList>
    </citation>
    <scope>NUCLEOTIDE SEQUENCE [LARGE SCALE GENOMIC DNA]</scope>
    <source>
        <strain evidence="1 2">S69</strain>
    </source>
</reference>
<sequence length="45" mass="5196">MSSVGKGQLPWRIETMWLGKAICKLSQRILDPRWRAIKTGRWGAL</sequence>
<dbReference type="Proteomes" id="UP000093080">
    <property type="component" value="Unassembled WGS sequence"/>
</dbReference>
<name>A0A1B9F6H1_9BACT</name>
<dbReference type="EMBL" id="MAGO01000005">
    <property type="protein sequence ID" value="OCC15434.1"/>
    <property type="molecule type" value="Genomic_DNA"/>
</dbReference>
<evidence type="ECO:0000313" key="1">
    <source>
        <dbReference type="EMBL" id="OCC15434.1"/>
    </source>
</evidence>
<proteinExistence type="predicted"/>